<feature type="domain" description="Reverse transcriptase" evidence="3">
    <location>
        <begin position="74"/>
        <end position="257"/>
    </location>
</feature>
<evidence type="ECO:0000256" key="1">
    <source>
        <dbReference type="ARBA" id="ARBA00010879"/>
    </source>
</evidence>
<dbReference type="InterPro" id="IPR043502">
    <property type="entry name" value="DNA/RNA_pol_sf"/>
</dbReference>
<reference evidence="5" key="1">
    <citation type="submission" date="2025-08" db="UniProtKB">
        <authorList>
            <consortium name="RefSeq"/>
        </authorList>
    </citation>
    <scope>IDENTIFICATION</scope>
</reference>
<dbReference type="SUPFAM" id="SSF56672">
    <property type="entry name" value="DNA/RNA polymerases"/>
    <property type="match status" value="1"/>
</dbReference>
<evidence type="ECO:0000313" key="5">
    <source>
        <dbReference type="RefSeq" id="XP_015283791.1"/>
    </source>
</evidence>
<dbReference type="EC" id="3.1.26.4" evidence="2"/>
<keyword evidence="4" id="KW-1185">Reference proteome</keyword>
<gene>
    <name evidence="5" type="primary">LOC107124796</name>
</gene>
<protein>
    <recommendedName>
        <fullName evidence="2">ribonuclease H</fullName>
        <ecNumber evidence="2">3.1.26.4</ecNumber>
    </recommendedName>
</protein>
<proteinExistence type="inferred from homology"/>
<comment type="similarity">
    <text evidence="1">Belongs to the beta type-B retroviral polymerase family. HERV class-II K(HML-2) pol subfamily.</text>
</comment>
<evidence type="ECO:0000256" key="2">
    <source>
        <dbReference type="ARBA" id="ARBA00012180"/>
    </source>
</evidence>
<dbReference type="Proteomes" id="UP000694871">
    <property type="component" value="Unplaced"/>
</dbReference>
<evidence type="ECO:0000313" key="4">
    <source>
        <dbReference type="Proteomes" id="UP000694871"/>
    </source>
</evidence>
<evidence type="ECO:0000259" key="3">
    <source>
        <dbReference type="PROSITE" id="PS50878"/>
    </source>
</evidence>
<dbReference type="InterPro" id="IPR000477">
    <property type="entry name" value="RT_dom"/>
</dbReference>
<dbReference type="InterPro" id="IPR043128">
    <property type="entry name" value="Rev_trsase/Diguanyl_cyclase"/>
</dbReference>
<dbReference type="PROSITE" id="PS50878">
    <property type="entry name" value="RT_POL"/>
    <property type="match status" value="1"/>
</dbReference>
<dbReference type="Gene3D" id="3.30.70.270">
    <property type="match status" value="1"/>
</dbReference>
<dbReference type="PANTHER" id="PTHR33064:SF29">
    <property type="entry name" value="PEPTIDASE A2 DOMAIN-CONTAINING PROTEIN-RELATED"/>
    <property type="match status" value="1"/>
</dbReference>
<dbReference type="GeneID" id="107124796"/>
<dbReference type="Pfam" id="PF00078">
    <property type="entry name" value="RVT_1"/>
    <property type="match status" value="1"/>
</dbReference>
<sequence>MDCERYAGLKTSDKEYFHLKHWSVWAEYNPPGYAKHHPPVIVDLKPNAVPVRVHRYPIREDARRVLTKHFSHLLKAGILIPCESSWNTPILPVPKPTNDPAKPEFRPVQDLRAVNSRVMTLHPVVPNPYTILTLIPPEALYFSVLDLKDVFFSITLPPQSRPIFAFEWRGPSEACAKQYTWTRLPQGFKNSPSLFGQALAKDLEDFDTRGGLVLLRYVGNLLLCAPNLPHCATGTNDLLALLGLRGYKVSYKKAQVC</sequence>
<dbReference type="Gene3D" id="3.10.10.10">
    <property type="entry name" value="HIV Type 1 Reverse Transcriptase, subunit A, domain 1"/>
    <property type="match status" value="1"/>
</dbReference>
<organism evidence="4 5">
    <name type="scientific">Gekko japonicus</name>
    <name type="common">Schlegel's Japanese gecko</name>
    <dbReference type="NCBI Taxonomy" id="146911"/>
    <lineage>
        <taxon>Eukaryota</taxon>
        <taxon>Metazoa</taxon>
        <taxon>Chordata</taxon>
        <taxon>Craniata</taxon>
        <taxon>Vertebrata</taxon>
        <taxon>Euteleostomi</taxon>
        <taxon>Lepidosauria</taxon>
        <taxon>Squamata</taxon>
        <taxon>Bifurcata</taxon>
        <taxon>Gekkota</taxon>
        <taxon>Gekkonidae</taxon>
        <taxon>Gekkoninae</taxon>
        <taxon>Gekko</taxon>
    </lineage>
</organism>
<dbReference type="PANTHER" id="PTHR33064">
    <property type="entry name" value="POL PROTEIN"/>
    <property type="match status" value="1"/>
</dbReference>
<dbReference type="RefSeq" id="XP_015283791.1">
    <property type="nucleotide sequence ID" value="XM_015428305.1"/>
</dbReference>
<dbReference type="InterPro" id="IPR051320">
    <property type="entry name" value="Viral_Replic_Matur_Polypro"/>
</dbReference>
<name>A0ABM1LCV4_GEKJA</name>
<accession>A0ABM1LCV4</accession>